<organism evidence="2">
    <name type="scientific">Fusarium oxysporum f. sp. conglutinans race 2 54008</name>
    <dbReference type="NCBI Taxonomy" id="1089457"/>
    <lineage>
        <taxon>Eukaryota</taxon>
        <taxon>Fungi</taxon>
        <taxon>Dikarya</taxon>
        <taxon>Ascomycota</taxon>
        <taxon>Pezizomycotina</taxon>
        <taxon>Sordariomycetes</taxon>
        <taxon>Hypocreomycetidae</taxon>
        <taxon>Hypocreales</taxon>
        <taxon>Nectriaceae</taxon>
        <taxon>Fusarium</taxon>
        <taxon>Fusarium oxysporum species complex</taxon>
    </lineage>
</organism>
<evidence type="ECO:0000313" key="2">
    <source>
        <dbReference type="EMBL" id="EXL66650.1"/>
    </source>
</evidence>
<sequence length="53" mass="5803">MAEARLPSIASGNRRLLVTFATFKIQPAPGQAFEAMPEPIPPRYIDETNISTS</sequence>
<evidence type="ECO:0000256" key="1">
    <source>
        <dbReference type="SAM" id="MobiDB-lite"/>
    </source>
</evidence>
<reference evidence="2" key="2">
    <citation type="submission" date="2014-03" db="EMBL/GenBank/DDBJ databases">
        <title>The Genome Annotation of Fusarium oxysporum PHW808.</title>
        <authorList>
            <consortium name="The Broad Institute Genomics Platform"/>
            <person name="Ma L.-J."/>
            <person name="Corby-Kistler H."/>
            <person name="Broz K."/>
            <person name="Gale L.R."/>
            <person name="Jonkers W."/>
            <person name="O'Donnell K."/>
            <person name="Ploetz R."/>
            <person name="Steinberg C."/>
            <person name="Schwartz D.C."/>
            <person name="VanEtten H."/>
            <person name="Zhou S."/>
            <person name="Young S.K."/>
            <person name="Zeng Q."/>
            <person name="Gargeya S."/>
            <person name="Fitzgerald M."/>
            <person name="Abouelleil A."/>
            <person name="Alvarado L."/>
            <person name="Chapman S.B."/>
            <person name="Gainer-Dewar J."/>
            <person name="Goldberg J."/>
            <person name="Griggs A."/>
            <person name="Gujja S."/>
            <person name="Hansen M."/>
            <person name="Howarth C."/>
            <person name="Imamovic A."/>
            <person name="Ireland A."/>
            <person name="Larimer J."/>
            <person name="McCowan C."/>
            <person name="Murphy C."/>
            <person name="Pearson M."/>
            <person name="Poon T.W."/>
            <person name="Priest M."/>
            <person name="Roberts A."/>
            <person name="Saif S."/>
            <person name="Shea T."/>
            <person name="Sykes S."/>
            <person name="Wortman J."/>
            <person name="Nusbaum C."/>
            <person name="Birren B."/>
        </authorList>
    </citation>
    <scope>NUCLEOTIDE SEQUENCE</scope>
    <source>
        <strain evidence="2">54008</strain>
    </source>
</reference>
<dbReference type="Proteomes" id="UP000030676">
    <property type="component" value="Unassembled WGS sequence"/>
</dbReference>
<feature type="region of interest" description="Disordered" evidence="1">
    <location>
        <begin position="32"/>
        <end position="53"/>
    </location>
</feature>
<dbReference type="AlphaFoldDB" id="X0H3Q4"/>
<reference evidence="2" key="1">
    <citation type="submission" date="2011-11" db="EMBL/GenBank/DDBJ databases">
        <title>The Genome Sequence of Fusarium oxysporum PHW808.</title>
        <authorList>
            <consortium name="The Broad Institute Genome Sequencing Platform"/>
            <person name="Ma L.-J."/>
            <person name="Gale L.R."/>
            <person name="Schwartz D.C."/>
            <person name="Zhou S."/>
            <person name="Corby-Kistler H."/>
            <person name="Young S.K."/>
            <person name="Zeng Q."/>
            <person name="Gargeya S."/>
            <person name="Fitzgerald M."/>
            <person name="Haas B."/>
            <person name="Abouelleil A."/>
            <person name="Alvarado L."/>
            <person name="Arachchi H.M."/>
            <person name="Berlin A."/>
            <person name="Brown A."/>
            <person name="Chapman S.B."/>
            <person name="Chen Z."/>
            <person name="Dunbar C."/>
            <person name="Freedman E."/>
            <person name="Gearin G."/>
            <person name="Goldberg J."/>
            <person name="Griggs A."/>
            <person name="Gujja S."/>
            <person name="Heiman D."/>
            <person name="Howarth C."/>
            <person name="Larson L."/>
            <person name="Lui A."/>
            <person name="MacDonald P.J.P."/>
            <person name="Montmayeur A."/>
            <person name="Murphy C."/>
            <person name="Neiman D."/>
            <person name="Pearson M."/>
            <person name="Priest M."/>
            <person name="Roberts A."/>
            <person name="Saif S."/>
            <person name="Shea T."/>
            <person name="Shenoy N."/>
            <person name="Sisk P."/>
            <person name="Stolte C."/>
            <person name="Sykes S."/>
            <person name="Wortman J."/>
            <person name="Nusbaum C."/>
            <person name="Birren B."/>
        </authorList>
    </citation>
    <scope>NUCLEOTIDE SEQUENCE [LARGE SCALE GENOMIC DNA]</scope>
    <source>
        <strain evidence="2">54008</strain>
    </source>
</reference>
<name>X0H3Q4_FUSOX</name>
<accession>X0H3Q4</accession>
<dbReference type="HOGENOM" id="CLU_3068763_0_0_1"/>
<proteinExistence type="predicted"/>
<dbReference type="EMBL" id="KK033418">
    <property type="protein sequence ID" value="EXL66650.1"/>
    <property type="molecule type" value="Genomic_DNA"/>
</dbReference>
<gene>
    <name evidence="2" type="ORF">FOPG_17188</name>
</gene>
<protein>
    <submittedName>
        <fullName evidence="2">Uncharacterized protein</fullName>
    </submittedName>
</protein>